<evidence type="ECO:0000313" key="2">
    <source>
        <dbReference type="EMBL" id="KAJ7751079.1"/>
    </source>
</evidence>
<organism evidence="2 3">
    <name type="scientific">Mycena metata</name>
    <dbReference type="NCBI Taxonomy" id="1033252"/>
    <lineage>
        <taxon>Eukaryota</taxon>
        <taxon>Fungi</taxon>
        <taxon>Dikarya</taxon>
        <taxon>Basidiomycota</taxon>
        <taxon>Agaricomycotina</taxon>
        <taxon>Agaricomycetes</taxon>
        <taxon>Agaricomycetidae</taxon>
        <taxon>Agaricales</taxon>
        <taxon>Marasmiineae</taxon>
        <taxon>Mycenaceae</taxon>
        <taxon>Mycena</taxon>
    </lineage>
</organism>
<accession>A0AAD7IVA6</accession>
<dbReference type="Proteomes" id="UP001215598">
    <property type="component" value="Unassembled WGS sequence"/>
</dbReference>
<comment type="caution">
    <text evidence="2">The sequence shown here is derived from an EMBL/GenBank/DDBJ whole genome shotgun (WGS) entry which is preliminary data.</text>
</comment>
<gene>
    <name evidence="2" type="ORF">B0H16DRAFT_1460413</name>
</gene>
<feature type="region of interest" description="Disordered" evidence="1">
    <location>
        <begin position="84"/>
        <end position="104"/>
    </location>
</feature>
<dbReference type="AlphaFoldDB" id="A0AAD7IVA6"/>
<feature type="compositionally biased region" description="Basic residues" evidence="1">
    <location>
        <begin position="84"/>
        <end position="93"/>
    </location>
</feature>
<feature type="region of interest" description="Disordered" evidence="1">
    <location>
        <begin position="176"/>
        <end position="224"/>
    </location>
</feature>
<dbReference type="EMBL" id="JARKIB010000063">
    <property type="protein sequence ID" value="KAJ7751079.1"/>
    <property type="molecule type" value="Genomic_DNA"/>
</dbReference>
<protein>
    <submittedName>
        <fullName evidence="2">Uncharacterized protein</fullName>
    </submittedName>
</protein>
<reference evidence="2" key="1">
    <citation type="submission" date="2023-03" db="EMBL/GenBank/DDBJ databases">
        <title>Massive genome expansion in bonnet fungi (Mycena s.s.) driven by repeated elements and novel gene families across ecological guilds.</title>
        <authorList>
            <consortium name="Lawrence Berkeley National Laboratory"/>
            <person name="Harder C.B."/>
            <person name="Miyauchi S."/>
            <person name="Viragh M."/>
            <person name="Kuo A."/>
            <person name="Thoen E."/>
            <person name="Andreopoulos B."/>
            <person name="Lu D."/>
            <person name="Skrede I."/>
            <person name="Drula E."/>
            <person name="Henrissat B."/>
            <person name="Morin E."/>
            <person name="Kohler A."/>
            <person name="Barry K."/>
            <person name="LaButti K."/>
            <person name="Morin E."/>
            <person name="Salamov A."/>
            <person name="Lipzen A."/>
            <person name="Mereny Z."/>
            <person name="Hegedus B."/>
            <person name="Baldrian P."/>
            <person name="Stursova M."/>
            <person name="Weitz H."/>
            <person name="Taylor A."/>
            <person name="Grigoriev I.V."/>
            <person name="Nagy L.G."/>
            <person name="Martin F."/>
            <person name="Kauserud H."/>
        </authorList>
    </citation>
    <scope>NUCLEOTIDE SEQUENCE</scope>
    <source>
        <strain evidence="2">CBHHK182m</strain>
    </source>
</reference>
<evidence type="ECO:0000313" key="3">
    <source>
        <dbReference type="Proteomes" id="UP001215598"/>
    </source>
</evidence>
<evidence type="ECO:0000256" key="1">
    <source>
        <dbReference type="SAM" id="MobiDB-lite"/>
    </source>
</evidence>
<keyword evidence="3" id="KW-1185">Reference proteome</keyword>
<feature type="compositionally biased region" description="Low complexity" evidence="1">
    <location>
        <begin position="176"/>
        <end position="190"/>
    </location>
</feature>
<name>A0AAD7IVA6_9AGAR</name>
<proteinExistence type="predicted"/>
<sequence>MSFLCPFHAFVTVPISQRAKPAQRHLIAQLANICARSVHQHRRPPHELLPHRRRFHRGSPRELGAGGIAPPSLPLWANAQRLRRRNDRRRRVRATGTPSRGRARVRTEDVVFPPVPSFRASQHTDNEQVEMDIEGEDGRHVVTHPTLRRRLLPRARRRIRGASSRFAVFLLPAPHAAGATSPSSSSTTSAVDDQAHPGGCPTTESRSAGSAVGSADRCAARGEGGGDLRTWAGTSFASGSRADEGRRVVGAFAPEGMGMRAKADADEGGEDVGGDGYGAGRSTNATGTDYAMLERAGGWDFVTDVSYTTSSSSTSPGRAHRRVICGIGWMWMWMWTLLVMRSSVVRVMTEEELGWEGKRTMDDSLPSFSSVVIHDRIMQ</sequence>